<evidence type="ECO:0000256" key="1">
    <source>
        <dbReference type="SAM" id="MobiDB-lite"/>
    </source>
</evidence>
<proteinExistence type="predicted"/>
<keyword evidence="3" id="KW-1185">Reference proteome</keyword>
<gene>
    <name evidence="2" type="ORF">TA5114_01699</name>
</gene>
<dbReference type="AlphaFoldDB" id="A0A0P1IV63"/>
<dbReference type="Proteomes" id="UP000051184">
    <property type="component" value="Unassembled WGS sequence"/>
</dbReference>
<dbReference type="EMBL" id="CYUE01000018">
    <property type="protein sequence ID" value="CUK25895.1"/>
    <property type="molecule type" value="Genomic_DNA"/>
</dbReference>
<protein>
    <submittedName>
        <fullName evidence="2">Uncharacterized protein</fullName>
    </submittedName>
</protein>
<dbReference type="STRING" id="1715691.TA5113_01878"/>
<evidence type="ECO:0000313" key="3">
    <source>
        <dbReference type="Proteomes" id="UP000051184"/>
    </source>
</evidence>
<reference evidence="3" key="1">
    <citation type="submission" date="2015-09" db="EMBL/GenBank/DDBJ databases">
        <authorList>
            <person name="Rodrigo-Torres Lidia"/>
            <person name="Arahal R.David."/>
        </authorList>
    </citation>
    <scope>NUCLEOTIDE SEQUENCE [LARGE SCALE GENOMIC DNA]</scope>
    <source>
        <strain evidence="3">CECT 5114</strain>
    </source>
</reference>
<name>A0A0P1IV63_9RHOB</name>
<organism evidence="2 3">
    <name type="scientific">Cognatishimia activa</name>
    <dbReference type="NCBI Taxonomy" id="1715691"/>
    <lineage>
        <taxon>Bacteria</taxon>
        <taxon>Pseudomonadati</taxon>
        <taxon>Pseudomonadota</taxon>
        <taxon>Alphaproteobacteria</taxon>
        <taxon>Rhodobacterales</taxon>
        <taxon>Paracoccaceae</taxon>
        <taxon>Cognatishimia</taxon>
    </lineage>
</organism>
<dbReference type="RefSeq" id="WP_058314851.1">
    <property type="nucleotide sequence ID" value="NZ_CYUE01000018.1"/>
</dbReference>
<evidence type="ECO:0000313" key="2">
    <source>
        <dbReference type="EMBL" id="CUK25895.1"/>
    </source>
</evidence>
<feature type="compositionally biased region" description="Polar residues" evidence="1">
    <location>
        <begin position="47"/>
        <end position="57"/>
    </location>
</feature>
<feature type="region of interest" description="Disordered" evidence="1">
    <location>
        <begin position="47"/>
        <end position="68"/>
    </location>
</feature>
<sequence length="68" mass="7022">MTGAFGPAADARVALKAVASIDRLIEVSSHDLFLNDVLVCAANVLRNGSDTNDNAAQGSIAGRSSRLH</sequence>
<accession>A0A0P1IV63</accession>